<protein>
    <submittedName>
        <fullName evidence="3">Arsenate reductase ArsC</fullName>
    </submittedName>
</protein>
<dbReference type="AlphaFoldDB" id="A0A3A4P9Z0"/>
<dbReference type="EMBL" id="QZKU01000011">
    <property type="protein sequence ID" value="RJP26220.1"/>
    <property type="molecule type" value="Genomic_DNA"/>
</dbReference>
<evidence type="ECO:0000313" key="3">
    <source>
        <dbReference type="EMBL" id="RJP26220.1"/>
    </source>
</evidence>
<evidence type="ECO:0000313" key="4">
    <source>
        <dbReference type="Proteomes" id="UP000265882"/>
    </source>
</evidence>
<dbReference type="Pfam" id="PF01451">
    <property type="entry name" value="LMWPc"/>
    <property type="match status" value="1"/>
</dbReference>
<dbReference type="Gene3D" id="3.40.50.2300">
    <property type="match status" value="1"/>
</dbReference>
<evidence type="ECO:0000259" key="2">
    <source>
        <dbReference type="SMART" id="SM00226"/>
    </source>
</evidence>
<reference evidence="3 4" key="1">
    <citation type="journal article" date="2017" name="ISME J.">
        <title>Energy and carbon metabolisms in a deep terrestrial subsurface fluid microbial community.</title>
        <authorList>
            <person name="Momper L."/>
            <person name="Jungbluth S.P."/>
            <person name="Lee M.D."/>
            <person name="Amend J.P."/>
        </authorList>
    </citation>
    <scope>NUCLEOTIDE SEQUENCE [LARGE SCALE GENOMIC DNA]</scope>
    <source>
        <strain evidence="3">SURF_5</strain>
    </source>
</reference>
<dbReference type="PANTHER" id="PTHR43428:SF1">
    <property type="entry name" value="ARSENATE REDUCTASE"/>
    <property type="match status" value="1"/>
</dbReference>
<dbReference type="Proteomes" id="UP000265882">
    <property type="component" value="Unassembled WGS sequence"/>
</dbReference>
<dbReference type="InterPro" id="IPR023485">
    <property type="entry name" value="Ptyr_pPase"/>
</dbReference>
<name>A0A3A4P9Z0_ABYX5</name>
<accession>A0A3A4P9Z0</accession>
<organism evidence="3 4">
    <name type="scientific">Abyssobacteria bacterium (strain SURF_5)</name>
    <dbReference type="NCBI Taxonomy" id="2093360"/>
    <lineage>
        <taxon>Bacteria</taxon>
        <taxon>Pseudomonadati</taxon>
        <taxon>Candidatus Hydrogenedentota</taxon>
        <taxon>Candidatus Abyssobacteria</taxon>
    </lineage>
</organism>
<dbReference type="PANTHER" id="PTHR43428">
    <property type="entry name" value="ARSENATE REDUCTASE"/>
    <property type="match status" value="1"/>
</dbReference>
<keyword evidence="1" id="KW-0059">Arsenical resistance</keyword>
<feature type="domain" description="Phosphotyrosine protein phosphatase I" evidence="2">
    <location>
        <begin position="2"/>
        <end position="127"/>
    </location>
</feature>
<dbReference type="CDD" id="cd16345">
    <property type="entry name" value="LMWP_ArsC"/>
    <property type="match status" value="1"/>
</dbReference>
<dbReference type="SUPFAM" id="SSF52788">
    <property type="entry name" value="Phosphotyrosine protein phosphatases I"/>
    <property type="match status" value="1"/>
</dbReference>
<gene>
    <name evidence="3" type="ORF">C4520_00875</name>
</gene>
<proteinExistence type="predicted"/>
<dbReference type="InterPro" id="IPR036196">
    <property type="entry name" value="Ptyr_pPase_sf"/>
</dbReference>
<sequence>MKKILFVCVENSCRSQMAEGFANELGKGVIEAYSAGSEPSGVVNPKAIASMKEIGIDISSHKSKGLDAVPAAECDMIVTMGCGADTPSLPAKMRFDWDLPNPKDMPREEFNQVRDDIRRRVLSLLRDLKDK</sequence>
<evidence type="ECO:0000256" key="1">
    <source>
        <dbReference type="ARBA" id="ARBA00022849"/>
    </source>
</evidence>
<dbReference type="GO" id="GO:0046685">
    <property type="term" value="P:response to arsenic-containing substance"/>
    <property type="evidence" value="ECO:0007669"/>
    <property type="project" value="UniProtKB-KW"/>
</dbReference>
<comment type="caution">
    <text evidence="3">The sequence shown here is derived from an EMBL/GenBank/DDBJ whole genome shotgun (WGS) entry which is preliminary data.</text>
</comment>
<dbReference type="SMART" id="SM00226">
    <property type="entry name" value="LMWPc"/>
    <property type="match status" value="1"/>
</dbReference>